<dbReference type="Proteomes" id="UP000271624">
    <property type="component" value="Unassembled WGS sequence"/>
</dbReference>
<evidence type="ECO:0000256" key="3">
    <source>
        <dbReference type="ARBA" id="ARBA00023163"/>
    </source>
</evidence>
<dbReference type="PRINTS" id="PR00032">
    <property type="entry name" value="HTHARAC"/>
</dbReference>
<feature type="domain" description="HTH araC/xylS-type" evidence="4">
    <location>
        <begin position="198"/>
        <end position="296"/>
    </location>
</feature>
<evidence type="ECO:0000256" key="2">
    <source>
        <dbReference type="ARBA" id="ARBA00023125"/>
    </source>
</evidence>
<dbReference type="InterPro" id="IPR050204">
    <property type="entry name" value="AraC_XylS_family_regulators"/>
</dbReference>
<reference evidence="5" key="2">
    <citation type="journal article" date="2019" name="Genome Biol. Evol.">
        <title>Day and night: Metabolic profiles and evolutionary relationships of six axenic non-marine cyanobacteria.</title>
        <authorList>
            <person name="Will S.E."/>
            <person name="Henke P."/>
            <person name="Boedeker C."/>
            <person name="Huang S."/>
            <person name="Brinkmann H."/>
            <person name="Rohde M."/>
            <person name="Jarek M."/>
            <person name="Friedl T."/>
            <person name="Seufert S."/>
            <person name="Schumacher M."/>
            <person name="Overmann J."/>
            <person name="Neumann-Schaal M."/>
            <person name="Petersen J."/>
        </authorList>
    </citation>
    <scope>NUCLEOTIDE SEQUENCE [LARGE SCALE GENOMIC DNA]</scope>
    <source>
        <strain evidence="5">PCC 7102</strain>
    </source>
</reference>
<dbReference type="Pfam" id="PF12833">
    <property type="entry name" value="HTH_18"/>
    <property type="match status" value="1"/>
</dbReference>
<keyword evidence="2" id="KW-0238">DNA-binding</keyword>
<dbReference type="InterPro" id="IPR018060">
    <property type="entry name" value="HTH_AraC"/>
</dbReference>
<sequence length="298" mass="33915">MNIALNSEITEIIYSSNEGLIVSSQDLGWESIIVKEYRLPPSQCSYPALAVHDFTLCLSARPQRIHQMMGRQRYVGIYRKGDICITPAGIEGTFRSEGGDHFVQVQIEPQLLKLATQEIAEIDASNLELIPQFHSRNSQMEQITMMLHSELIQGNGWGNKLYIESLRNALAVILLRNYCINRISTSFYEGGLCNRLLLVVTDYINDNLATEIKLSDLAELAGISQFHFSRLFKQSMGMSPYQYVMTERIERAKSLLNNSHLSITEIALTLGFNSHSHLGKHFRKVMGVTPKDYRSRYY</sequence>
<keyword evidence="3" id="KW-0804">Transcription</keyword>
<dbReference type="PANTHER" id="PTHR46796">
    <property type="entry name" value="HTH-TYPE TRANSCRIPTIONAL ACTIVATOR RHAS-RELATED"/>
    <property type="match status" value="1"/>
</dbReference>
<dbReference type="InterPro" id="IPR020449">
    <property type="entry name" value="Tscrpt_reg_AraC-type_HTH"/>
</dbReference>
<dbReference type="GO" id="GO:0003700">
    <property type="term" value="F:DNA-binding transcription factor activity"/>
    <property type="evidence" value="ECO:0007669"/>
    <property type="project" value="InterPro"/>
</dbReference>
<organism evidence="5 6">
    <name type="scientific">Dulcicalothrix desertica PCC 7102</name>
    <dbReference type="NCBI Taxonomy" id="232991"/>
    <lineage>
        <taxon>Bacteria</taxon>
        <taxon>Bacillati</taxon>
        <taxon>Cyanobacteriota</taxon>
        <taxon>Cyanophyceae</taxon>
        <taxon>Nostocales</taxon>
        <taxon>Calotrichaceae</taxon>
        <taxon>Dulcicalothrix</taxon>
    </lineage>
</organism>
<name>A0A433VHQ5_9CYAN</name>
<accession>A0A433VHQ5</accession>
<dbReference type="AlphaFoldDB" id="A0A433VHQ5"/>
<dbReference type="SUPFAM" id="SSF46689">
    <property type="entry name" value="Homeodomain-like"/>
    <property type="match status" value="2"/>
</dbReference>
<dbReference type="InterPro" id="IPR009057">
    <property type="entry name" value="Homeodomain-like_sf"/>
</dbReference>
<dbReference type="GO" id="GO:0043565">
    <property type="term" value="F:sequence-specific DNA binding"/>
    <property type="evidence" value="ECO:0007669"/>
    <property type="project" value="InterPro"/>
</dbReference>
<evidence type="ECO:0000313" key="5">
    <source>
        <dbReference type="EMBL" id="RUT05605.1"/>
    </source>
</evidence>
<dbReference type="Gene3D" id="1.10.10.60">
    <property type="entry name" value="Homeodomain-like"/>
    <property type="match status" value="2"/>
</dbReference>
<dbReference type="OrthoDB" id="516605at2"/>
<comment type="caution">
    <text evidence="5">The sequence shown here is derived from an EMBL/GenBank/DDBJ whole genome shotgun (WGS) entry which is preliminary data.</text>
</comment>
<evidence type="ECO:0000259" key="4">
    <source>
        <dbReference type="PROSITE" id="PS01124"/>
    </source>
</evidence>
<dbReference type="InterPro" id="IPR018062">
    <property type="entry name" value="HTH_AraC-typ_CS"/>
</dbReference>
<keyword evidence="1" id="KW-0805">Transcription regulation</keyword>
<dbReference type="PROSITE" id="PS00041">
    <property type="entry name" value="HTH_ARAC_FAMILY_1"/>
    <property type="match status" value="1"/>
</dbReference>
<evidence type="ECO:0000313" key="6">
    <source>
        <dbReference type="Proteomes" id="UP000271624"/>
    </source>
</evidence>
<dbReference type="RefSeq" id="WP_127082066.1">
    <property type="nucleotide sequence ID" value="NZ_RSCL01000008.1"/>
</dbReference>
<dbReference type="PROSITE" id="PS01124">
    <property type="entry name" value="HTH_ARAC_FAMILY_2"/>
    <property type="match status" value="1"/>
</dbReference>
<proteinExistence type="predicted"/>
<evidence type="ECO:0000256" key="1">
    <source>
        <dbReference type="ARBA" id="ARBA00023015"/>
    </source>
</evidence>
<dbReference type="SMART" id="SM00342">
    <property type="entry name" value="HTH_ARAC"/>
    <property type="match status" value="1"/>
</dbReference>
<keyword evidence="6" id="KW-1185">Reference proteome</keyword>
<protein>
    <submittedName>
        <fullName evidence="5">AraC family transcriptional regulator</fullName>
    </submittedName>
</protein>
<dbReference type="PANTHER" id="PTHR46796:SF6">
    <property type="entry name" value="ARAC SUBFAMILY"/>
    <property type="match status" value="1"/>
</dbReference>
<dbReference type="EMBL" id="RSCL01000008">
    <property type="protein sequence ID" value="RUT05605.1"/>
    <property type="molecule type" value="Genomic_DNA"/>
</dbReference>
<gene>
    <name evidence="5" type="ORF">DSM106972_036120</name>
</gene>
<reference evidence="5" key="1">
    <citation type="submission" date="2018-12" db="EMBL/GenBank/DDBJ databases">
        <authorList>
            <person name="Will S."/>
            <person name="Neumann-Schaal M."/>
            <person name="Henke P."/>
        </authorList>
    </citation>
    <scope>NUCLEOTIDE SEQUENCE</scope>
    <source>
        <strain evidence="5">PCC 7102</strain>
    </source>
</reference>